<dbReference type="GO" id="GO:0003743">
    <property type="term" value="F:translation initiation factor activity"/>
    <property type="evidence" value="ECO:0007669"/>
    <property type="project" value="UniProtKB-KW"/>
</dbReference>
<dbReference type="InterPro" id="IPR053905">
    <property type="entry name" value="EF-G-like_DII"/>
</dbReference>
<dbReference type="AlphaFoldDB" id="A0A3L6EE27"/>
<dbReference type="SUPFAM" id="SSF50447">
    <property type="entry name" value="Translation proteins"/>
    <property type="match status" value="2"/>
</dbReference>
<keyword evidence="4" id="KW-0648">Protein biosynthesis</keyword>
<evidence type="ECO:0000256" key="8">
    <source>
        <dbReference type="SAM" id="MobiDB-lite"/>
    </source>
</evidence>
<keyword evidence="5" id="KW-0342">GTP-binding</keyword>
<dbReference type="PANTHER" id="PTHR43381:SF5">
    <property type="entry name" value="TR-TYPE G DOMAIN-CONTAINING PROTEIN"/>
    <property type="match status" value="1"/>
</dbReference>
<feature type="compositionally biased region" description="Basic and acidic residues" evidence="8">
    <location>
        <begin position="196"/>
        <end position="205"/>
    </location>
</feature>
<feature type="compositionally biased region" description="Basic and acidic residues" evidence="8">
    <location>
        <begin position="241"/>
        <end position="251"/>
    </location>
</feature>
<evidence type="ECO:0000256" key="7">
    <source>
        <dbReference type="ARBA" id="ARBA00044105"/>
    </source>
</evidence>
<accession>A0A3L6EE27</accession>
<dbReference type="PROSITE" id="PS51722">
    <property type="entry name" value="G_TR_2"/>
    <property type="match status" value="1"/>
</dbReference>
<dbReference type="FunFam" id="3.40.50.10050:FF:000001">
    <property type="entry name" value="Translation initiation factor IF-2"/>
    <property type="match status" value="1"/>
</dbReference>
<feature type="compositionally biased region" description="Polar residues" evidence="8">
    <location>
        <begin position="151"/>
        <end position="163"/>
    </location>
</feature>
<evidence type="ECO:0000256" key="4">
    <source>
        <dbReference type="ARBA" id="ARBA00022917"/>
    </source>
</evidence>
<dbReference type="CDD" id="cd03692">
    <property type="entry name" value="mtIF2_IVc"/>
    <property type="match status" value="1"/>
</dbReference>
<dbReference type="PROSITE" id="PS01176">
    <property type="entry name" value="IF2"/>
    <property type="match status" value="1"/>
</dbReference>
<dbReference type="SUPFAM" id="SSF52540">
    <property type="entry name" value="P-loop containing nucleoside triphosphate hydrolases"/>
    <property type="match status" value="1"/>
</dbReference>
<dbReference type="Gene3D" id="3.40.50.300">
    <property type="entry name" value="P-loop containing nucleotide triphosphate hydrolases"/>
    <property type="match status" value="1"/>
</dbReference>
<dbReference type="InterPro" id="IPR009000">
    <property type="entry name" value="Transl_B-barrel_sf"/>
</dbReference>
<dbReference type="Gene3D" id="2.40.30.10">
    <property type="entry name" value="Translation factors"/>
    <property type="match status" value="2"/>
</dbReference>
<evidence type="ECO:0000256" key="3">
    <source>
        <dbReference type="ARBA" id="ARBA00022741"/>
    </source>
</evidence>
<comment type="caution">
    <text evidence="10">The sequence shown here is derived from an EMBL/GenBank/DDBJ whole genome shotgun (WGS) entry which is preliminary data.</text>
</comment>
<dbReference type="Pfam" id="PF04760">
    <property type="entry name" value="IF2_N"/>
    <property type="match status" value="1"/>
</dbReference>
<dbReference type="Proteomes" id="UP000251960">
    <property type="component" value="Chromosome 6"/>
</dbReference>
<evidence type="ECO:0000256" key="5">
    <source>
        <dbReference type="ARBA" id="ARBA00023134"/>
    </source>
</evidence>
<gene>
    <name evidence="10" type="primary">At1g17220_0</name>
    <name evidence="10" type="ORF">Zm00014a_041747</name>
</gene>
<evidence type="ECO:0000259" key="9">
    <source>
        <dbReference type="PROSITE" id="PS51722"/>
    </source>
</evidence>
<dbReference type="Gene3D" id="3.40.50.10050">
    <property type="entry name" value="Translation initiation factor IF- 2, domain 3"/>
    <property type="match status" value="1"/>
</dbReference>
<dbReference type="InterPro" id="IPR027417">
    <property type="entry name" value="P-loop_NTPase"/>
</dbReference>
<dbReference type="GO" id="GO:0003924">
    <property type="term" value="F:GTPase activity"/>
    <property type="evidence" value="ECO:0007669"/>
    <property type="project" value="InterPro"/>
</dbReference>
<dbReference type="InterPro" id="IPR000178">
    <property type="entry name" value="TF_IF2_bacterial-like"/>
</dbReference>
<dbReference type="GO" id="GO:0005525">
    <property type="term" value="F:GTP binding"/>
    <property type="evidence" value="ECO:0007669"/>
    <property type="project" value="UniProtKB-KW"/>
</dbReference>
<name>A0A3L6EE27_MAIZE</name>
<feature type="region of interest" description="Disordered" evidence="8">
    <location>
        <begin position="276"/>
        <end position="322"/>
    </location>
</feature>
<sequence length="936" mass="100836">MASPASVTNLGSNGRSGPLPAAAARRAQLVTRIRFTGFDGIRRWQYEPGRLCRCMVVTNLIEEKVVQFSSRGSVSVKADDDNDLLLKPPQKPVRSNGPPESMKTASLPDQKPAGATLDDREKVRESLDAVLEKAEKLEASSFGNADGGNLGSRQSNVSMSNGPGPTAVEEGGNSRKTKTLKSVWRKGNPVPTVRKVIREQPRTETRSQSIPVAKPSVSSASKPSPLLLSKPSVAQPPRRPIKSDTSKEKKGPILIDKFASKRAAVDPIVPEELLDPLKPVRGPPAKVRVDRRKKPDTQAGSRRRMSNDDGLVDEDTTDVPISGVPVRKGRRWSKAKRRAARLEAMQAEEPVRVEILEVGEEGMLIEDLAYELAIGESEILRFLSVRGVMLDNVQTLDKDLVKMVCMEYDVEVLESGPVKVEEMAKKKEFLDDEDLDKLEVRPPIVTIMGHVDHGKTTLLDYIRKSKLVASEAGGITQGIGAYQVLLPVDGNHQACVFLDTPGHEAFGAMRARGARVTDICIVVVAADDGVRPQTSEAIAHARAAGVPIIIAINKISALTGDNVDELLETVMLVAELQELKANPHRNAKGTVIEACLDKAKGPLATLVVQNGTLNKADIIVCGEAYGKIRALYDDCGKLVDKAGPSNAVQVIGLNNVPLAGDEFEVVDNLDVARERANGRAEALRIERISAKAGEGKVTLSAIAASVSSAKQVGIDTHELNVILKVDFQGSIEAIRQAIQTLPQENVSLRFLLQGPGDVSVSDVDLAVASEGIIFGFNVRAPGSVKNYAKKKGVEIRMYKVIYDLIDDLRKAMEGLLEPAEEEVPIGSAKVRAVFSSGSGKVAGCMITTGKVVQDCNVRVIRKGKEVYVGSLDSLRRVKETVKEVGAGLECGIGVDDFDEWEEGDIIEAFNTVNKARTLEEASATVTAALKDAGVQL</sequence>
<dbReference type="InterPro" id="IPR015760">
    <property type="entry name" value="TIF_IF2"/>
</dbReference>
<dbReference type="InterPro" id="IPR044145">
    <property type="entry name" value="IF2_II"/>
</dbReference>
<dbReference type="InterPro" id="IPR005225">
    <property type="entry name" value="Small_GTP-bd"/>
</dbReference>
<reference evidence="10 11" key="1">
    <citation type="journal article" date="2018" name="Nat. Genet.">
        <title>Extensive intraspecific gene order and gene structural variations between Mo17 and other maize genomes.</title>
        <authorList>
            <person name="Sun S."/>
            <person name="Zhou Y."/>
            <person name="Chen J."/>
            <person name="Shi J."/>
            <person name="Zhao H."/>
            <person name="Zhao H."/>
            <person name="Song W."/>
            <person name="Zhang M."/>
            <person name="Cui Y."/>
            <person name="Dong X."/>
            <person name="Liu H."/>
            <person name="Ma X."/>
            <person name="Jiao Y."/>
            <person name="Wang B."/>
            <person name="Wei X."/>
            <person name="Stein J.C."/>
            <person name="Glaubitz J.C."/>
            <person name="Lu F."/>
            <person name="Yu G."/>
            <person name="Liang C."/>
            <person name="Fengler K."/>
            <person name="Li B."/>
            <person name="Rafalski A."/>
            <person name="Schnable P.S."/>
            <person name="Ware D.H."/>
            <person name="Buckler E.S."/>
            <person name="Lai J."/>
        </authorList>
    </citation>
    <scope>NUCLEOTIDE SEQUENCE [LARGE SCALE GENOMIC DNA]</scope>
    <source>
        <strain evidence="11">cv. Missouri 17</strain>
        <tissue evidence="10">Seedling</tissue>
    </source>
</reference>
<comment type="function">
    <text evidence="6">One of the essential components for the initiation of protein synthesis. Protects formylmethionyl-tRNA from spontaneous hydrolysis and promotes its binding to the 30S ribosomal subunits. Also involved in the hydrolysis of GTP during the formation of the 70S ribosomal complex.</text>
</comment>
<dbReference type="FunFam" id="2.40.30.10:FF:000054">
    <property type="entry name" value="Translation initiation factor IF-2"/>
    <property type="match status" value="1"/>
</dbReference>
<dbReference type="HAMAP" id="MF_00100_B">
    <property type="entry name" value="IF_2_B"/>
    <property type="match status" value="1"/>
</dbReference>
<evidence type="ECO:0000313" key="10">
    <source>
        <dbReference type="EMBL" id="PWZ19286.1"/>
    </source>
</evidence>
<dbReference type="InterPro" id="IPR036925">
    <property type="entry name" value="TIF_IF2_dom3_sf"/>
</dbReference>
<evidence type="ECO:0000313" key="11">
    <source>
        <dbReference type="Proteomes" id="UP000251960"/>
    </source>
</evidence>
<dbReference type="NCBIfam" id="TIGR00231">
    <property type="entry name" value="small_GTP"/>
    <property type="match status" value="1"/>
</dbReference>
<comment type="similarity">
    <text evidence="1">Belongs to the TRAFAC class translation factor GTPase superfamily. Classic translation factor GTPase family. IF-2 subfamily.</text>
</comment>
<keyword evidence="2 10" id="KW-0396">Initiation factor</keyword>
<proteinExistence type="inferred from homology"/>
<dbReference type="CDD" id="cd01887">
    <property type="entry name" value="IF2_eIF5B"/>
    <property type="match status" value="1"/>
</dbReference>
<evidence type="ECO:0000256" key="1">
    <source>
        <dbReference type="ARBA" id="ARBA00007733"/>
    </source>
</evidence>
<keyword evidence="3" id="KW-0547">Nucleotide-binding</keyword>
<dbReference type="FunFam" id="2.40.30.10:FF:000008">
    <property type="entry name" value="Translation initiation factor IF-2"/>
    <property type="match status" value="1"/>
</dbReference>
<dbReference type="SUPFAM" id="SSF52156">
    <property type="entry name" value="Initiation factor IF2/eIF5b, domain 3"/>
    <property type="match status" value="1"/>
</dbReference>
<dbReference type="PANTHER" id="PTHR43381">
    <property type="entry name" value="TRANSLATION INITIATION FACTOR IF-2-RELATED"/>
    <property type="match status" value="1"/>
</dbReference>
<feature type="region of interest" description="Disordered" evidence="8">
    <location>
        <begin position="79"/>
        <end position="123"/>
    </location>
</feature>
<dbReference type="InterPro" id="IPR023115">
    <property type="entry name" value="TIF_IF2_dom3"/>
</dbReference>
<evidence type="ECO:0000256" key="6">
    <source>
        <dbReference type="ARBA" id="ARBA00025162"/>
    </source>
</evidence>
<dbReference type="PRINTS" id="PR00315">
    <property type="entry name" value="ELONGATNFCT"/>
</dbReference>
<organism evidence="10 11">
    <name type="scientific">Zea mays</name>
    <name type="common">Maize</name>
    <dbReference type="NCBI Taxonomy" id="4577"/>
    <lineage>
        <taxon>Eukaryota</taxon>
        <taxon>Viridiplantae</taxon>
        <taxon>Streptophyta</taxon>
        <taxon>Embryophyta</taxon>
        <taxon>Tracheophyta</taxon>
        <taxon>Spermatophyta</taxon>
        <taxon>Magnoliopsida</taxon>
        <taxon>Liliopsida</taxon>
        <taxon>Poales</taxon>
        <taxon>Poaceae</taxon>
        <taxon>PACMAD clade</taxon>
        <taxon>Panicoideae</taxon>
        <taxon>Andropogonodae</taxon>
        <taxon>Andropogoneae</taxon>
        <taxon>Tripsacinae</taxon>
        <taxon>Zea</taxon>
    </lineage>
</organism>
<dbReference type="InterPro" id="IPR000795">
    <property type="entry name" value="T_Tr_GTP-bd_dom"/>
</dbReference>
<feature type="region of interest" description="Disordered" evidence="8">
    <location>
        <begin position="141"/>
        <end position="255"/>
    </location>
</feature>
<dbReference type="ExpressionAtlas" id="A0A3L6EE27">
    <property type="expression patterns" value="baseline and differential"/>
</dbReference>
<protein>
    <recommendedName>
        <fullName evidence="7">Translation initiation factor IF-2, chloroplastic</fullName>
    </recommendedName>
</protein>
<dbReference type="EMBL" id="NCVQ01000007">
    <property type="protein sequence ID" value="PWZ19286.1"/>
    <property type="molecule type" value="Genomic_DNA"/>
</dbReference>
<feature type="domain" description="Tr-type G" evidence="9">
    <location>
        <begin position="440"/>
        <end position="658"/>
    </location>
</feature>
<dbReference type="CDD" id="cd03702">
    <property type="entry name" value="IF2_mtIF2_II"/>
    <property type="match status" value="1"/>
</dbReference>
<dbReference type="Pfam" id="PF00009">
    <property type="entry name" value="GTP_EFTU"/>
    <property type="match status" value="1"/>
</dbReference>
<dbReference type="InterPro" id="IPR006847">
    <property type="entry name" value="IF2_N"/>
</dbReference>
<evidence type="ECO:0000256" key="2">
    <source>
        <dbReference type="ARBA" id="ARBA00022540"/>
    </source>
</evidence>
<dbReference type="Pfam" id="PF22042">
    <property type="entry name" value="EF-G_D2"/>
    <property type="match status" value="1"/>
</dbReference>
<dbReference type="Pfam" id="PF11987">
    <property type="entry name" value="IF-2"/>
    <property type="match status" value="1"/>
</dbReference>
<feature type="compositionally biased region" description="Low complexity" evidence="8">
    <location>
        <begin position="211"/>
        <end position="233"/>
    </location>
</feature>